<dbReference type="HOGENOM" id="CLU_118724_0_0_1"/>
<evidence type="ECO:0000313" key="1">
    <source>
        <dbReference type="EMBL" id="KIJ42293.1"/>
    </source>
</evidence>
<gene>
    <name evidence="1" type="ORF">M422DRAFT_254699</name>
</gene>
<dbReference type="Proteomes" id="UP000054279">
    <property type="component" value="Unassembled WGS sequence"/>
</dbReference>
<dbReference type="AlphaFoldDB" id="A0A0C9UGU9"/>
<proteinExistence type="predicted"/>
<protein>
    <submittedName>
        <fullName evidence="1">Uncharacterized protein</fullName>
    </submittedName>
</protein>
<sequence length="199" mass="21880">MGVDERPEAYHLPSITSVRVLCSTGIGQCNAPSPHCLRSRRRWHQRKERLLLQAYNVSATSRDVTVSDIESHAPDVGSRDNLTATPRSFLGCCMALASSTFVDASTSRYSNNATCPHDGFTTAASLHKFSNSIIPPRLQLLRKGLYHSRSDRAFKTVSSIGAPRQFYPYSHAPCGTIAVDSCVEIPDQMVGQYYQIGAD</sequence>
<reference evidence="1 2" key="1">
    <citation type="submission" date="2014-06" db="EMBL/GenBank/DDBJ databases">
        <title>Evolutionary Origins and Diversification of the Mycorrhizal Mutualists.</title>
        <authorList>
            <consortium name="DOE Joint Genome Institute"/>
            <consortium name="Mycorrhizal Genomics Consortium"/>
            <person name="Kohler A."/>
            <person name="Kuo A."/>
            <person name="Nagy L.G."/>
            <person name="Floudas D."/>
            <person name="Copeland A."/>
            <person name="Barry K.W."/>
            <person name="Cichocki N."/>
            <person name="Veneault-Fourrey C."/>
            <person name="LaButti K."/>
            <person name="Lindquist E.A."/>
            <person name="Lipzen A."/>
            <person name="Lundell T."/>
            <person name="Morin E."/>
            <person name="Murat C."/>
            <person name="Riley R."/>
            <person name="Ohm R."/>
            <person name="Sun H."/>
            <person name="Tunlid A."/>
            <person name="Henrissat B."/>
            <person name="Grigoriev I.V."/>
            <person name="Hibbett D.S."/>
            <person name="Martin F."/>
        </authorList>
    </citation>
    <scope>NUCLEOTIDE SEQUENCE [LARGE SCALE GENOMIC DNA]</scope>
    <source>
        <strain evidence="1 2">SS14</strain>
    </source>
</reference>
<evidence type="ECO:0000313" key="2">
    <source>
        <dbReference type="Proteomes" id="UP000054279"/>
    </source>
</evidence>
<dbReference type="EMBL" id="KN837131">
    <property type="protein sequence ID" value="KIJ42293.1"/>
    <property type="molecule type" value="Genomic_DNA"/>
</dbReference>
<accession>A0A0C9UGU9</accession>
<name>A0A0C9UGU9_SPHS4</name>
<organism evidence="1 2">
    <name type="scientific">Sphaerobolus stellatus (strain SS14)</name>
    <dbReference type="NCBI Taxonomy" id="990650"/>
    <lineage>
        <taxon>Eukaryota</taxon>
        <taxon>Fungi</taxon>
        <taxon>Dikarya</taxon>
        <taxon>Basidiomycota</taxon>
        <taxon>Agaricomycotina</taxon>
        <taxon>Agaricomycetes</taxon>
        <taxon>Phallomycetidae</taxon>
        <taxon>Geastrales</taxon>
        <taxon>Sphaerobolaceae</taxon>
        <taxon>Sphaerobolus</taxon>
    </lineage>
</organism>
<keyword evidence="2" id="KW-1185">Reference proteome</keyword>